<dbReference type="InterPro" id="IPR029018">
    <property type="entry name" value="Hex-like_dom2"/>
</dbReference>
<dbReference type="PROSITE" id="PS51766">
    <property type="entry name" value="DOCKERIN"/>
    <property type="match status" value="1"/>
</dbReference>
<dbReference type="InterPro" id="IPR002105">
    <property type="entry name" value="Dockerin_1_rpt"/>
</dbReference>
<gene>
    <name evidence="9" type="ORF">BSK65_03775</name>
</gene>
<dbReference type="InterPro" id="IPR013320">
    <property type="entry name" value="ConA-like_dom_sf"/>
</dbReference>
<dbReference type="SUPFAM" id="SSF51445">
    <property type="entry name" value="(Trans)glycosidases"/>
    <property type="match status" value="1"/>
</dbReference>
<dbReference type="Gene3D" id="2.60.40.680">
    <property type="match status" value="1"/>
</dbReference>
<feature type="signal peptide" evidence="6">
    <location>
        <begin position="1"/>
        <end position="23"/>
    </location>
</feature>
<evidence type="ECO:0000313" key="9">
    <source>
        <dbReference type="EMBL" id="OME74794.1"/>
    </source>
</evidence>
<dbReference type="OrthoDB" id="1098018at2"/>
<dbReference type="Gene3D" id="1.10.1330.10">
    <property type="entry name" value="Dockerin domain"/>
    <property type="match status" value="1"/>
</dbReference>
<dbReference type="Pfam" id="PF00754">
    <property type="entry name" value="F5_F8_type_C"/>
    <property type="match status" value="1"/>
</dbReference>
<dbReference type="RefSeq" id="WP_076283295.1">
    <property type="nucleotide sequence ID" value="NZ_MPTW01000001.1"/>
</dbReference>
<dbReference type="PROSITE" id="PS00448">
    <property type="entry name" value="CLOS_CELLULOSOME_RPT"/>
    <property type="match status" value="1"/>
</dbReference>
<keyword evidence="6" id="KW-0732">Signal</keyword>
<dbReference type="InterPro" id="IPR000421">
    <property type="entry name" value="FA58C"/>
</dbReference>
<dbReference type="EMBL" id="MPTW01000001">
    <property type="protein sequence ID" value="OME74794.1"/>
    <property type="molecule type" value="Genomic_DNA"/>
</dbReference>
<dbReference type="InterPro" id="IPR002102">
    <property type="entry name" value="Cohesin_dom"/>
</dbReference>
<comment type="similarity">
    <text evidence="1">Belongs to the glycosyl hydrolase 20 family.</text>
</comment>
<organism evidence="9 10">
    <name type="scientific">Paenibacillus odorifer</name>
    <dbReference type="NCBI Taxonomy" id="189426"/>
    <lineage>
        <taxon>Bacteria</taxon>
        <taxon>Bacillati</taxon>
        <taxon>Bacillota</taxon>
        <taxon>Bacilli</taxon>
        <taxon>Bacillales</taxon>
        <taxon>Paenibacillaceae</taxon>
        <taxon>Paenibacillus</taxon>
    </lineage>
</organism>
<dbReference type="SUPFAM" id="SSF49384">
    <property type="entry name" value="Carbohydrate-binding domain"/>
    <property type="match status" value="1"/>
</dbReference>
<evidence type="ECO:0000259" key="7">
    <source>
        <dbReference type="PROSITE" id="PS50022"/>
    </source>
</evidence>
<accession>A0A1R0ZQF1</accession>
<evidence type="ECO:0000256" key="4">
    <source>
        <dbReference type="ARBA" id="ARBA00030512"/>
    </source>
</evidence>
<protein>
    <recommendedName>
        <fullName evidence="4">Beta-N-acetylhexosaminidase</fullName>
    </recommendedName>
</protein>
<evidence type="ECO:0000256" key="3">
    <source>
        <dbReference type="ARBA" id="ARBA00023295"/>
    </source>
</evidence>
<dbReference type="GO" id="GO:0030246">
    <property type="term" value="F:carbohydrate binding"/>
    <property type="evidence" value="ECO:0007669"/>
    <property type="project" value="InterPro"/>
</dbReference>
<dbReference type="PROSITE" id="PS50022">
    <property type="entry name" value="FA58C_3"/>
    <property type="match status" value="1"/>
</dbReference>
<evidence type="ECO:0000256" key="1">
    <source>
        <dbReference type="ARBA" id="ARBA00006285"/>
    </source>
</evidence>
<dbReference type="Gene3D" id="2.60.120.200">
    <property type="match status" value="1"/>
</dbReference>
<dbReference type="PANTHER" id="PTHR43678:SF1">
    <property type="entry name" value="BETA-N-ACETYLHEXOSAMINIDASE"/>
    <property type="match status" value="1"/>
</dbReference>
<evidence type="ECO:0000256" key="2">
    <source>
        <dbReference type="ARBA" id="ARBA00022801"/>
    </source>
</evidence>
<dbReference type="InterPro" id="IPR025705">
    <property type="entry name" value="Beta_hexosaminidase_sua/sub"/>
</dbReference>
<dbReference type="InterPro" id="IPR016134">
    <property type="entry name" value="Dockerin_dom"/>
</dbReference>
<dbReference type="CDD" id="cd14254">
    <property type="entry name" value="Dockerin_II"/>
    <property type="match status" value="1"/>
</dbReference>
<feature type="chain" id="PRO_5039493460" description="Beta-N-acetylhexosaminidase" evidence="6">
    <location>
        <begin position="24"/>
        <end position="1321"/>
    </location>
</feature>
<dbReference type="Pfam" id="PF13385">
    <property type="entry name" value="Laminin_G_3"/>
    <property type="match status" value="1"/>
</dbReference>
<dbReference type="Pfam" id="PF02368">
    <property type="entry name" value="Big_2"/>
    <property type="match status" value="1"/>
</dbReference>
<dbReference type="InterPro" id="IPR008979">
    <property type="entry name" value="Galactose-bd-like_sf"/>
</dbReference>
<keyword evidence="2" id="KW-0378">Hydrolase</keyword>
<dbReference type="InterPro" id="IPR018247">
    <property type="entry name" value="EF_Hand_1_Ca_BS"/>
</dbReference>
<dbReference type="Pfam" id="PF02838">
    <property type="entry name" value="Glyco_hydro_20b"/>
    <property type="match status" value="1"/>
</dbReference>
<dbReference type="PRINTS" id="PR00738">
    <property type="entry name" value="GLHYDRLASE20"/>
</dbReference>
<dbReference type="CDD" id="cd08547">
    <property type="entry name" value="Type_II_cohesin"/>
    <property type="match status" value="1"/>
</dbReference>
<dbReference type="InterPro" id="IPR015883">
    <property type="entry name" value="Glyco_hydro_20_cat"/>
</dbReference>
<dbReference type="Pfam" id="PF00963">
    <property type="entry name" value="Cohesin"/>
    <property type="match status" value="1"/>
</dbReference>
<dbReference type="PROSITE" id="PS00018">
    <property type="entry name" value="EF_HAND_1"/>
    <property type="match status" value="2"/>
</dbReference>
<dbReference type="Gene3D" id="3.30.379.10">
    <property type="entry name" value="Chitobiase/beta-hexosaminidase domain 2-like"/>
    <property type="match status" value="1"/>
</dbReference>
<dbReference type="InterPro" id="IPR003343">
    <property type="entry name" value="Big_2"/>
</dbReference>
<dbReference type="InterPro" id="IPR008965">
    <property type="entry name" value="CBM2/CBM3_carb-bd_dom_sf"/>
</dbReference>
<dbReference type="InterPro" id="IPR036439">
    <property type="entry name" value="Dockerin_dom_sf"/>
</dbReference>
<dbReference type="Gene3D" id="3.20.20.80">
    <property type="entry name" value="Glycosidases"/>
    <property type="match status" value="1"/>
</dbReference>
<evidence type="ECO:0000256" key="5">
    <source>
        <dbReference type="PIRSR" id="PIRSR625705-1"/>
    </source>
</evidence>
<feature type="domain" description="F5/8 type C" evidence="7">
    <location>
        <begin position="696"/>
        <end position="837"/>
    </location>
</feature>
<dbReference type="Proteomes" id="UP000187425">
    <property type="component" value="Unassembled WGS sequence"/>
</dbReference>
<dbReference type="GO" id="GO:0004563">
    <property type="term" value="F:beta-N-acetylhexosaminidase activity"/>
    <property type="evidence" value="ECO:0007669"/>
    <property type="project" value="InterPro"/>
</dbReference>
<reference evidence="9 10" key="1">
    <citation type="submission" date="2016-11" db="EMBL/GenBank/DDBJ databases">
        <title>Paenibacillus species isolates.</title>
        <authorList>
            <person name="Beno S.M."/>
        </authorList>
    </citation>
    <scope>NUCLEOTIDE SEQUENCE [LARGE SCALE GENOMIC DNA]</scope>
    <source>
        <strain evidence="9 10">FSL H7-0443</strain>
    </source>
</reference>
<feature type="active site" description="Proton donor" evidence="5">
    <location>
        <position position="325"/>
    </location>
</feature>
<evidence type="ECO:0000256" key="6">
    <source>
        <dbReference type="SAM" id="SignalP"/>
    </source>
</evidence>
<dbReference type="Pfam" id="PF00404">
    <property type="entry name" value="Dockerin_1"/>
    <property type="match status" value="1"/>
</dbReference>
<evidence type="ECO:0000313" key="10">
    <source>
        <dbReference type="Proteomes" id="UP000187425"/>
    </source>
</evidence>
<evidence type="ECO:0000259" key="8">
    <source>
        <dbReference type="PROSITE" id="PS51766"/>
    </source>
</evidence>
<dbReference type="SMART" id="SM00635">
    <property type="entry name" value="BID_2"/>
    <property type="match status" value="1"/>
</dbReference>
<sequence length="1321" mass="145162">MKKWLYGFTVFCLVLYSTPLPFAAAAEAENAKPKVIPSLQEWTGGSGSFKMTDSSRIVIPTSECLCELPATAEVFQEDLKELTGYDLPIVQNKPASKGDFLLRLDKTADESIGKEGYYFEVGDYVEIHANTETGVFYGTRTALQILEQDPEKASIVKGVAKDLPKYGERGFMLDVGRKFFTIDFLKDYAKFMSYYKMNDFQLHLNDNEIFKDNSREHWNKYTAFRLESTKYPELTAKDGHYTKQDMRELQDIAQIRGLNITPEIDTPSHALSFTKVRPDLVKDNLPVDHLDITRQETVNFIKDVWDEYLDGEWFDSETVHFGGDEFAPNDRTTFEKYREFLNTMNEHLKSKGKKSRMWGSLNAFPGTTVVDKDIAVNAWNNGWQDPVASVRDGFKIINTVDSTLYIVPKAGYYHDYLDSQWLFNNWDPTNFGGNTKLQEGEPNLLGAMFGAWNDMMGKKVSEADVHDRVKKAMPVLAEKMWRGQSTDSTFTEFQQLSAKLGEGPGTNLLHEVNTATDLVVHYPFEEGAQTVSDQSGNSYDATLGAGVTRVDDGKTGKGVRFAGTSDHIQTPLQIKGFPWTVSTWVKLDDQQESDEKILMESEYGAIKLKQKGTPNAGFTREGYDYSFNAAIPVGRWVHVAFRGDLNGTSLYIDGDLKGSVAVTTMLPAAIIGSSSKAFTGLLDEFKIFNRVLSGKEIAEEAGSPAWTINLAAHKTAVASSVEVPQFPASLVVDEVDTGASRWSSKYTDNEWIYVDLGQSTDISKVIFKWESAYAKGYKVQVSDNAENWRDVYTTNAGVGGVEIVKFPTEQARYVRMLGTKRVGTYGYSMYEFEVYAPNPEDPVEVPAPVRYSASFENNSLEGWEHVIGKGVGRMELVEAPDQAGERAVKFTSNSVNNLFIDQQSPSIGDGEIEFKITPQSDVIRTGVIFRYVNNDAWASIGFDQGAWYWVNAQDSYGLLSNAQAAKLKKGTTSTVKVKFEGKHVTLIINGTTYFDDAIAQIPTDAGKMGARVFGPSVTVFDNFMYSNNVPEVPVTGIKLDKTEISMKVGETQTLSASLQPGNATNKQVTWNSSDEAIATVQVQGGKAVVTALKAGTADITATTVSGGHKAVSKITVAREVPGEVATSLAAPKSVPYGQNFDITIGLHNVTKAVYAQDITIEFDASLMDYVSANALVDGVSILETKNTEGTVRLILASQGSGSAIKGDVDVAKITFKAKDLTEPQTGRITVKRATLGDSEGQETSAATSSAQVEFTTTVPEPSKDLNGDGKVSIGDLAIVAANYGKSSADPDWDKAKRADINSDGKVDLTDLVLIAKDIVIE</sequence>
<dbReference type="Gene3D" id="2.60.120.260">
    <property type="entry name" value="Galactose-binding domain-like"/>
    <property type="match status" value="1"/>
</dbReference>
<proteinExistence type="inferred from homology"/>
<comment type="caution">
    <text evidence="9">The sequence shown here is derived from an EMBL/GenBank/DDBJ whole genome shotgun (WGS) entry which is preliminary data.</text>
</comment>
<dbReference type="Gene3D" id="2.60.40.1080">
    <property type="match status" value="1"/>
</dbReference>
<dbReference type="SUPFAM" id="SSF63446">
    <property type="entry name" value="Type I dockerin domain"/>
    <property type="match status" value="1"/>
</dbReference>
<dbReference type="SUPFAM" id="SSF55545">
    <property type="entry name" value="beta-N-acetylhexosaminidase-like domain"/>
    <property type="match status" value="1"/>
</dbReference>
<feature type="domain" description="Dockerin" evidence="8">
    <location>
        <begin position="1258"/>
        <end position="1321"/>
    </location>
</feature>
<dbReference type="PANTHER" id="PTHR43678">
    <property type="entry name" value="PUTATIVE (AFU_ORTHOLOGUE AFUA_2G00640)-RELATED"/>
    <property type="match status" value="1"/>
</dbReference>
<dbReference type="InterPro" id="IPR008964">
    <property type="entry name" value="Invasin/intimin_cell_adhesion"/>
</dbReference>
<dbReference type="GO" id="GO:0000272">
    <property type="term" value="P:polysaccharide catabolic process"/>
    <property type="evidence" value="ECO:0007669"/>
    <property type="project" value="InterPro"/>
</dbReference>
<dbReference type="InterPro" id="IPR052764">
    <property type="entry name" value="GH20_Enzymes"/>
</dbReference>
<dbReference type="InterPro" id="IPR017853">
    <property type="entry name" value="GH"/>
</dbReference>
<dbReference type="SUPFAM" id="SSF49785">
    <property type="entry name" value="Galactose-binding domain-like"/>
    <property type="match status" value="1"/>
</dbReference>
<dbReference type="CDD" id="cd06564">
    <property type="entry name" value="GH20_DspB_LnbB-like"/>
    <property type="match status" value="1"/>
</dbReference>
<keyword evidence="3" id="KW-0326">Glycosidase</keyword>
<dbReference type="SUPFAM" id="SSF49373">
    <property type="entry name" value="Invasin/intimin cell-adhesion fragments"/>
    <property type="match status" value="1"/>
</dbReference>
<dbReference type="Gene3D" id="2.60.120.870">
    <property type="match status" value="1"/>
</dbReference>
<dbReference type="InterPro" id="IPR015882">
    <property type="entry name" value="HEX_bac_N"/>
</dbReference>
<dbReference type="Pfam" id="PF00728">
    <property type="entry name" value="Glyco_hydro_20"/>
    <property type="match status" value="1"/>
</dbReference>
<name>A0A1R0ZQF1_9BACL</name>
<dbReference type="SUPFAM" id="SSF49899">
    <property type="entry name" value="Concanavalin A-like lectins/glucanases"/>
    <property type="match status" value="1"/>
</dbReference>